<comment type="caution">
    <text evidence="2">The sequence shown here is derived from an EMBL/GenBank/DDBJ whole genome shotgun (WGS) entry which is preliminary data.</text>
</comment>
<reference evidence="2" key="1">
    <citation type="journal article" date="2021" name="Proc. Natl. Acad. Sci. U.S.A.">
        <title>Three genomes in the algal genus Volvox reveal the fate of a haploid sex-determining region after a transition to homothallism.</title>
        <authorList>
            <person name="Yamamoto K."/>
            <person name="Hamaji T."/>
            <person name="Kawai-Toyooka H."/>
            <person name="Matsuzaki R."/>
            <person name="Takahashi F."/>
            <person name="Nishimura Y."/>
            <person name="Kawachi M."/>
            <person name="Noguchi H."/>
            <person name="Minakuchi Y."/>
            <person name="Umen J.G."/>
            <person name="Toyoda A."/>
            <person name="Nozaki H."/>
        </authorList>
    </citation>
    <scope>NUCLEOTIDE SEQUENCE</scope>
    <source>
        <strain evidence="2">NIES-3780</strain>
    </source>
</reference>
<sequence length="233" mass="23146">GSSAPPQSLALATSCHSGRPLLALYATYHSILPQALLQTVVQELGQLLRALTPTVAALLLPEGPIAEEWSLLHDDLLGPDCVGLTSGHSNKARINSSIVPPSAATTAAAVTAAATAAATTAATAAAIARATVTAATCIPQVKCCTPPMLVSPAPGCRRGGGATAAAAIADTDSCGGGYANGTSTQSPRSSRVDPQPRGPAAGTAQGVVAQIGAFFRRTGTTTESGRQQNDTPG</sequence>
<organism evidence="2 3">
    <name type="scientific">Volvox africanus</name>
    <dbReference type="NCBI Taxonomy" id="51714"/>
    <lineage>
        <taxon>Eukaryota</taxon>
        <taxon>Viridiplantae</taxon>
        <taxon>Chlorophyta</taxon>
        <taxon>core chlorophytes</taxon>
        <taxon>Chlorophyceae</taxon>
        <taxon>CS clade</taxon>
        <taxon>Chlamydomonadales</taxon>
        <taxon>Volvocaceae</taxon>
        <taxon>Volvox</taxon>
    </lineage>
</organism>
<gene>
    <name evidence="2" type="ORF">Vafri_17392</name>
</gene>
<feature type="non-terminal residue" evidence="2">
    <location>
        <position position="233"/>
    </location>
</feature>
<accession>A0A8J4BKB2</accession>
<keyword evidence="3" id="KW-1185">Reference proteome</keyword>
<evidence type="ECO:0000256" key="1">
    <source>
        <dbReference type="SAM" id="MobiDB-lite"/>
    </source>
</evidence>
<name>A0A8J4BKB2_9CHLO</name>
<dbReference type="EMBL" id="BNCO01000056">
    <property type="protein sequence ID" value="GIL63296.1"/>
    <property type="molecule type" value="Genomic_DNA"/>
</dbReference>
<protein>
    <submittedName>
        <fullName evidence="2">Uncharacterized protein</fullName>
    </submittedName>
</protein>
<evidence type="ECO:0000313" key="2">
    <source>
        <dbReference type="EMBL" id="GIL63296.1"/>
    </source>
</evidence>
<proteinExistence type="predicted"/>
<dbReference type="Proteomes" id="UP000747399">
    <property type="component" value="Unassembled WGS sequence"/>
</dbReference>
<feature type="non-terminal residue" evidence="2">
    <location>
        <position position="1"/>
    </location>
</feature>
<dbReference type="AlphaFoldDB" id="A0A8J4BKB2"/>
<evidence type="ECO:0000313" key="3">
    <source>
        <dbReference type="Proteomes" id="UP000747399"/>
    </source>
</evidence>
<feature type="region of interest" description="Disordered" evidence="1">
    <location>
        <begin position="178"/>
        <end position="206"/>
    </location>
</feature>
<feature type="compositionally biased region" description="Polar residues" evidence="1">
    <location>
        <begin position="180"/>
        <end position="189"/>
    </location>
</feature>